<evidence type="ECO:0000313" key="8">
    <source>
        <dbReference type="EMBL" id="MCP2362251.1"/>
    </source>
</evidence>
<organism evidence="8 9">
    <name type="scientific">Nonomuraea thailandensis</name>
    <dbReference type="NCBI Taxonomy" id="1188745"/>
    <lineage>
        <taxon>Bacteria</taxon>
        <taxon>Bacillati</taxon>
        <taxon>Actinomycetota</taxon>
        <taxon>Actinomycetes</taxon>
        <taxon>Streptosporangiales</taxon>
        <taxon>Streptosporangiaceae</taxon>
        <taxon>Nonomuraea</taxon>
    </lineage>
</organism>
<sequence>MTESAPQVDRRTISPRLTRLGAWLVDILVCAVLVATTQQVLSADWDEPVASIPAFVYFWLLHARFGRTLGKWLAGIKVVARGTDRPPSLWAAAVRSLWVFLTAIPAVGWVVGMADWLWSFFDGEKRCLHDLLAGTVVVNAQAKD</sequence>
<reference evidence="8" key="1">
    <citation type="submission" date="2022-06" db="EMBL/GenBank/DDBJ databases">
        <title>Sequencing the genomes of 1000 actinobacteria strains.</title>
        <authorList>
            <person name="Klenk H.-P."/>
        </authorList>
    </citation>
    <scope>NUCLEOTIDE SEQUENCE</scope>
    <source>
        <strain evidence="8">DSM 46694</strain>
    </source>
</reference>
<evidence type="ECO:0000313" key="9">
    <source>
        <dbReference type="Proteomes" id="UP001139648"/>
    </source>
</evidence>
<dbReference type="InterPro" id="IPR051791">
    <property type="entry name" value="Pra-immunoreactive"/>
</dbReference>
<gene>
    <name evidence="8" type="ORF">HD597_009271</name>
</gene>
<evidence type="ECO:0000256" key="2">
    <source>
        <dbReference type="ARBA" id="ARBA00022475"/>
    </source>
</evidence>
<dbReference type="EMBL" id="JAMZEB010000002">
    <property type="protein sequence ID" value="MCP2362251.1"/>
    <property type="molecule type" value="Genomic_DNA"/>
</dbReference>
<dbReference type="Proteomes" id="UP001139648">
    <property type="component" value="Unassembled WGS sequence"/>
</dbReference>
<evidence type="ECO:0000256" key="5">
    <source>
        <dbReference type="ARBA" id="ARBA00023136"/>
    </source>
</evidence>
<dbReference type="PANTHER" id="PTHR36115">
    <property type="entry name" value="PROLINE-RICH ANTIGEN HOMOLOG-RELATED"/>
    <property type="match status" value="1"/>
</dbReference>
<evidence type="ECO:0000256" key="1">
    <source>
        <dbReference type="ARBA" id="ARBA00004651"/>
    </source>
</evidence>
<name>A0A9X2GV13_9ACTN</name>
<keyword evidence="5 6" id="KW-0472">Membrane</keyword>
<protein>
    <submittedName>
        <fullName evidence="8">RDD family membrane protein YckC</fullName>
    </submittedName>
</protein>
<dbReference type="PANTHER" id="PTHR36115:SF6">
    <property type="entry name" value="PROLINE-RICH ANTIGEN HOMOLOG"/>
    <property type="match status" value="1"/>
</dbReference>
<evidence type="ECO:0000256" key="4">
    <source>
        <dbReference type="ARBA" id="ARBA00022989"/>
    </source>
</evidence>
<proteinExistence type="predicted"/>
<keyword evidence="2" id="KW-1003">Cell membrane</keyword>
<dbReference type="AlphaFoldDB" id="A0A9X2GV13"/>
<feature type="transmembrane region" description="Helical" evidence="6">
    <location>
        <begin position="20"/>
        <end position="41"/>
    </location>
</feature>
<evidence type="ECO:0000256" key="6">
    <source>
        <dbReference type="SAM" id="Phobius"/>
    </source>
</evidence>
<comment type="subcellular location">
    <subcellularLocation>
        <location evidence="1">Cell membrane</location>
        <topology evidence="1">Multi-pass membrane protein</topology>
    </subcellularLocation>
</comment>
<dbReference type="RefSeq" id="WP_253752842.1">
    <property type="nucleotide sequence ID" value="NZ_BAABKA010000069.1"/>
</dbReference>
<comment type="caution">
    <text evidence="8">The sequence shown here is derived from an EMBL/GenBank/DDBJ whole genome shotgun (WGS) entry which is preliminary data.</text>
</comment>
<keyword evidence="4 6" id="KW-1133">Transmembrane helix</keyword>
<keyword evidence="3 6" id="KW-0812">Transmembrane</keyword>
<dbReference type="Pfam" id="PF06271">
    <property type="entry name" value="RDD"/>
    <property type="match status" value="1"/>
</dbReference>
<dbReference type="InterPro" id="IPR010432">
    <property type="entry name" value="RDD"/>
</dbReference>
<feature type="transmembrane region" description="Helical" evidence="6">
    <location>
        <begin position="97"/>
        <end position="118"/>
    </location>
</feature>
<feature type="domain" description="RDD" evidence="7">
    <location>
        <begin position="17"/>
        <end position="134"/>
    </location>
</feature>
<dbReference type="GO" id="GO:0005886">
    <property type="term" value="C:plasma membrane"/>
    <property type="evidence" value="ECO:0007669"/>
    <property type="project" value="UniProtKB-SubCell"/>
</dbReference>
<evidence type="ECO:0000259" key="7">
    <source>
        <dbReference type="Pfam" id="PF06271"/>
    </source>
</evidence>
<keyword evidence="9" id="KW-1185">Reference proteome</keyword>
<evidence type="ECO:0000256" key="3">
    <source>
        <dbReference type="ARBA" id="ARBA00022692"/>
    </source>
</evidence>
<accession>A0A9X2GV13</accession>